<dbReference type="SUPFAM" id="SSF55874">
    <property type="entry name" value="ATPase domain of HSP90 chaperone/DNA topoisomerase II/histidine kinase"/>
    <property type="match status" value="1"/>
</dbReference>
<sequence>MKVPHQPTGPARRLSLDLPAVHAAVRQGRQAVRTFAKFDGLPDGECEHLVLVVAELLSNAVDHGGGGGAQELADLVGDVRMELDLELDADHWVVTVRDQGTGDASQLAPKLADDEEPDLLDDRGRGLFLMQQLVDEMTIGPRGDGPGLVVRCTKKVEAPEPD</sequence>
<keyword evidence="4" id="KW-1185">Reference proteome</keyword>
<dbReference type="InterPro" id="IPR003594">
    <property type="entry name" value="HATPase_dom"/>
</dbReference>
<evidence type="ECO:0000313" key="4">
    <source>
        <dbReference type="Proteomes" id="UP000319342"/>
    </source>
</evidence>
<dbReference type="PANTHER" id="PTHR35526">
    <property type="entry name" value="ANTI-SIGMA-F FACTOR RSBW-RELATED"/>
    <property type="match status" value="1"/>
</dbReference>
<feature type="domain" description="Histidine kinase/HSP90-like ATPase" evidence="2">
    <location>
        <begin position="19"/>
        <end position="151"/>
    </location>
</feature>
<dbReference type="Gene3D" id="3.30.565.10">
    <property type="entry name" value="Histidine kinase-like ATPase, C-terminal domain"/>
    <property type="match status" value="1"/>
</dbReference>
<dbReference type="Proteomes" id="UP000319342">
    <property type="component" value="Chromosome"/>
</dbReference>
<name>A0A518CY10_9BACT</name>
<gene>
    <name evidence="3" type="ORF">Pla163_11880</name>
</gene>
<dbReference type="OrthoDB" id="4350801at2"/>
<keyword evidence="3" id="KW-0418">Kinase</keyword>
<reference evidence="3 4" key="1">
    <citation type="submission" date="2019-02" db="EMBL/GenBank/DDBJ databases">
        <title>Deep-cultivation of Planctomycetes and their phenomic and genomic characterization uncovers novel biology.</title>
        <authorList>
            <person name="Wiegand S."/>
            <person name="Jogler M."/>
            <person name="Boedeker C."/>
            <person name="Pinto D."/>
            <person name="Vollmers J."/>
            <person name="Rivas-Marin E."/>
            <person name="Kohn T."/>
            <person name="Peeters S.H."/>
            <person name="Heuer A."/>
            <person name="Rast P."/>
            <person name="Oberbeckmann S."/>
            <person name="Bunk B."/>
            <person name="Jeske O."/>
            <person name="Meyerdierks A."/>
            <person name="Storesund J.E."/>
            <person name="Kallscheuer N."/>
            <person name="Luecker S."/>
            <person name="Lage O.M."/>
            <person name="Pohl T."/>
            <person name="Merkel B.J."/>
            <person name="Hornburger P."/>
            <person name="Mueller R.-W."/>
            <person name="Bruemmer F."/>
            <person name="Labrenz M."/>
            <person name="Spormann A.M."/>
            <person name="Op den Camp H."/>
            <person name="Overmann J."/>
            <person name="Amann R."/>
            <person name="Jetten M.S.M."/>
            <person name="Mascher T."/>
            <person name="Medema M.H."/>
            <person name="Devos D.P."/>
            <person name="Kaster A.-K."/>
            <person name="Ovreas L."/>
            <person name="Rohde M."/>
            <person name="Galperin M.Y."/>
            <person name="Jogler C."/>
        </authorList>
    </citation>
    <scope>NUCLEOTIDE SEQUENCE [LARGE SCALE GENOMIC DNA]</scope>
    <source>
        <strain evidence="3 4">Pla163</strain>
    </source>
</reference>
<evidence type="ECO:0000256" key="1">
    <source>
        <dbReference type="ARBA" id="ARBA00022527"/>
    </source>
</evidence>
<evidence type="ECO:0000259" key="2">
    <source>
        <dbReference type="Pfam" id="PF13581"/>
    </source>
</evidence>
<proteinExistence type="predicted"/>
<dbReference type="EMBL" id="CP036290">
    <property type="protein sequence ID" value="QDU84086.1"/>
    <property type="molecule type" value="Genomic_DNA"/>
</dbReference>
<keyword evidence="1" id="KW-0723">Serine/threonine-protein kinase</keyword>
<evidence type="ECO:0000313" key="3">
    <source>
        <dbReference type="EMBL" id="QDU84086.1"/>
    </source>
</evidence>
<accession>A0A518CY10</accession>
<dbReference type="GO" id="GO:0004674">
    <property type="term" value="F:protein serine/threonine kinase activity"/>
    <property type="evidence" value="ECO:0007669"/>
    <property type="project" value="UniProtKB-KW"/>
</dbReference>
<dbReference type="CDD" id="cd16936">
    <property type="entry name" value="HATPase_RsbW-like"/>
    <property type="match status" value="1"/>
</dbReference>
<keyword evidence="3" id="KW-0808">Transferase</keyword>
<dbReference type="AlphaFoldDB" id="A0A518CY10"/>
<dbReference type="InterPro" id="IPR050267">
    <property type="entry name" value="Anti-sigma-factor_SerPK"/>
</dbReference>
<protein>
    <submittedName>
        <fullName evidence="3">Serine-protein kinase RsbW</fullName>
    </submittedName>
</protein>
<dbReference type="Pfam" id="PF13581">
    <property type="entry name" value="HATPase_c_2"/>
    <property type="match status" value="1"/>
</dbReference>
<organism evidence="3 4">
    <name type="scientific">Rohdeia mirabilis</name>
    <dbReference type="NCBI Taxonomy" id="2528008"/>
    <lineage>
        <taxon>Bacteria</taxon>
        <taxon>Pseudomonadati</taxon>
        <taxon>Planctomycetota</taxon>
        <taxon>Planctomycetia</taxon>
        <taxon>Planctomycetia incertae sedis</taxon>
        <taxon>Rohdeia</taxon>
    </lineage>
</organism>
<dbReference type="InterPro" id="IPR036890">
    <property type="entry name" value="HATPase_C_sf"/>
</dbReference>
<dbReference type="PANTHER" id="PTHR35526:SF3">
    <property type="entry name" value="ANTI-SIGMA-F FACTOR RSBW"/>
    <property type="match status" value="1"/>
</dbReference>
<dbReference type="RefSeq" id="WP_145184963.1">
    <property type="nucleotide sequence ID" value="NZ_CP036290.1"/>
</dbReference>